<reference evidence="21" key="2">
    <citation type="submission" date="2017-04" db="EMBL/GenBank/DDBJ databases">
        <title>Finegoldia magna isolated from orthopedic joint implant-associated infections.</title>
        <authorList>
            <person name="Bjorklund S."/>
            <person name="Bruggemann H."/>
            <person name="Jensen A."/>
            <person name="Hellmark B."/>
            <person name="Soderquist B."/>
        </authorList>
    </citation>
    <scope>NUCLEOTIDE SEQUENCE [LARGE SCALE GENOMIC DNA]</scope>
    <source>
        <strain evidence="21">12T273</strain>
    </source>
</reference>
<evidence type="ECO:0000256" key="14">
    <source>
        <dbReference type="PIRSR" id="PIRSR006468-1"/>
    </source>
</evidence>
<dbReference type="InterPro" id="IPR018300">
    <property type="entry name" value="Aminotrans_IV_CS"/>
</dbReference>
<dbReference type="InterPro" id="IPR001544">
    <property type="entry name" value="Aminotrans_IV"/>
</dbReference>
<evidence type="ECO:0000256" key="9">
    <source>
        <dbReference type="ARBA" id="ARBA00022898"/>
    </source>
</evidence>
<reference evidence="19" key="1">
    <citation type="journal article" date="2017" name="J. Clin. Microbiol.">
        <title>Finegoldia magna Isolated from Orthopedic Joint Implant-Associated Infections.</title>
        <authorList>
            <person name="Soderquist B."/>
            <person name="Bjorklund S."/>
            <person name="Hellmark B."/>
            <person name="Jensen A."/>
            <person name="Bruggemann H."/>
        </authorList>
    </citation>
    <scope>NUCLEOTIDE SEQUENCE</scope>
    <source>
        <strain evidence="19">12T273</strain>
    </source>
</reference>
<comment type="pathway">
    <text evidence="2 18">Amino-acid biosynthesis; L-isoleucine biosynthesis; L-isoleucine from 2-oxobutanoate: step 4/4.</text>
</comment>
<dbReference type="EMBL" id="PNHD01000002">
    <property type="protein sequence ID" value="PMC60574.1"/>
    <property type="molecule type" value="Genomic_DNA"/>
</dbReference>
<comment type="catalytic activity">
    <reaction evidence="12 17">
        <text>L-isoleucine + 2-oxoglutarate = (S)-3-methyl-2-oxopentanoate + L-glutamate</text>
        <dbReference type="Rhea" id="RHEA:24801"/>
        <dbReference type="ChEBI" id="CHEBI:16810"/>
        <dbReference type="ChEBI" id="CHEBI:29985"/>
        <dbReference type="ChEBI" id="CHEBI:35146"/>
        <dbReference type="ChEBI" id="CHEBI:58045"/>
        <dbReference type="EC" id="2.6.1.42"/>
    </reaction>
</comment>
<gene>
    <name evidence="19" type="ORF">B9N55_07595</name>
    <name evidence="20" type="ORF">CJ208_01540</name>
</gene>
<evidence type="ECO:0000313" key="21">
    <source>
        <dbReference type="Proteomes" id="UP000215546"/>
    </source>
</evidence>
<dbReference type="RefSeq" id="WP_094208876.1">
    <property type="nucleotide sequence ID" value="NZ_NDYA01000015.1"/>
</dbReference>
<dbReference type="CDD" id="cd01557">
    <property type="entry name" value="BCAT_beta_family"/>
    <property type="match status" value="1"/>
</dbReference>
<evidence type="ECO:0000256" key="10">
    <source>
        <dbReference type="ARBA" id="ARBA00023304"/>
    </source>
</evidence>
<dbReference type="PANTHER" id="PTHR11825">
    <property type="entry name" value="SUBGROUP IIII AMINOTRANSFERASE"/>
    <property type="match status" value="1"/>
</dbReference>
<evidence type="ECO:0000256" key="18">
    <source>
        <dbReference type="RuleBase" id="RU004519"/>
    </source>
</evidence>
<evidence type="ECO:0000313" key="20">
    <source>
        <dbReference type="EMBL" id="PMC60574.1"/>
    </source>
</evidence>
<comment type="cofactor">
    <cofactor evidence="1 16">
        <name>pyridoxal 5'-phosphate</name>
        <dbReference type="ChEBI" id="CHEBI:597326"/>
    </cofactor>
</comment>
<evidence type="ECO:0000256" key="2">
    <source>
        <dbReference type="ARBA" id="ARBA00004824"/>
    </source>
</evidence>
<accession>A0A233UYN1</accession>
<dbReference type="InterPro" id="IPR005786">
    <property type="entry name" value="B_amino_transII"/>
</dbReference>
<dbReference type="UniPathway" id="UPA00047">
    <property type="reaction ID" value="UER00058"/>
</dbReference>
<comment type="pathway">
    <text evidence="4 18">Amino-acid biosynthesis; L-leucine biosynthesis; L-leucine from 3-methyl-2-oxobutanoate: step 4/4.</text>
</comment>
<dbReference type="NCBIfam" id="TIGR01123">
    <property type="entry name" value="ilvE_II"/>
    <property type="match status" value="1"/>
</dbReference>
<evidence type="ECO:0000256" key="16">
    <source>
        <dbReference type="RuleBase" id="RU004516"/>
    </source>
</evidence>
<evidence type="ECO:0000313" key="22">
    <source>
        <dbReference type="Proteomes" id="UP000235723"/>
    </source>
</evidence>
<evidence type="ECO:0000256" key="3">
    <source>
        <dbReference type="ARBA" id="ARBA00004931"/>
    </source>
</evidence>
<dbReference type="GO" id="GO:0009099">
    <property type="term" value="P:L-valine biosynthetic process"/>
    <property type="evidence" value="ECO:0007669"/>
    <property type="project" value="UniProtKB-UniPathway"/>
</dbReference>
<dbReference type="GO" id="GO:0009098">
    <property type="term" value="P:L-leucine biosynthetic process"/>
    <property type="evidence" value="ECO:0007669"/>
    <property type="project" value="UniProtKB-UniPathway"/>
</dbReference>
<dbReference type="PIRSF" id="PIRSF006468">
    <property type="entry name" value="BCAT1"/>
    <property type="match status" value="1"/>
</dbReference>
<evidence type="ECO:0000256" key="6">
    <source>
        <dbReference type="ARBA" id="ARBA00022576"/>
    </source>
</evidence>
<organism evidence="20 22">
    <name type="scientific">Finegoldia magna</name>
    <name type="common">Peptostreptococcus magnus</name>
    <dbReference type="NCBI Taxonomy" id="1260"/>
    <lineage>
        <taxon>Bacteria</taxon>
        <taxon>Bacillati</taxon>
        <taxon>Bacillota</taxon>
        <taxon>Tissierellia</taxon>
        <taxon>Tissierellales</taxon>
        <taxon>Peptoniphilaceae</taxon>
        <taxon>Finegoldia</taxon>
    </lineage>
</organism>
<dbReference type="InterPro" id="IPR036038">
    <property type="entry name" value="Aminotransferase-like"/>
</dbReference>
<dbReference type="Gene3D" id="3.20.10.10">
    <property type="entry name" value="D-amino Acid Aminotransferase, subunit A, domain 2"/>
    <property type="match status" value="1"/>
</dbReference>
<keyword evidence="6 17" id="KW-0032">Aminotransferase</keyword>
<comment type="similarity">
    <text evidence="5 15">Belongs to the class-IV pyridoxal-phosphate-dependent aminotransferase family.</text>
</comment>
<dbReference type="UniPathway" id="UPA00048">
    <property type="reaction ID" value="UER00073"/>
</dbReference>
<evidence type="ECO:0000256" key="17">
    <source>
        <dbReference type="RuleBase" id="RU004517"/>
    </source>
</evidence>
<dbReference type="GO" id="GO:0004084">
    <property type="term" value="F:branched-chain-amino-acid transaminase activity"/>
    <property type="evidence" value="ECO:0007669"/>
    <property type="project" value="UniProtKB-EC"/>
</dbReference>
<dbReference type="Gene3D" id="3.30.470.10">
    <property type="match status" value="1"/>
</dbReference>
<dbReference type="InterPro" id="IPR033939">
    <property type="entry name" value="BCAT_family"/>
</dbReference>
<name>A0A233UYN1_FINMA</name>
<evidence type="ECO:0000256" key="7">
    <source>
        <dbReference type="ARBA" id="ARBA00022605"/>
    </source>
</evidence>
<evidence type="ECO:0000313" key="19">
    <source>
        <dbReference type="EMBL" id="OXZ31489.1"/>
    </source>
</evidence>
<dbReference type="InterPro" id="IPR043131">
    <property type="entry name" value="BCAT-like_N"/>
</dbReference>
<dbReference type="InterPro" id="IPR043132">
    <property type="entry name" value="BCAT-like_C"/>
</dbReference>
<sequence length="353" mass="40482">MSLKIEKTTTPKQKYSNSEELGFGKIFTDHMLVIDYDKENGWHDERIIPYQNICLDPSSMVFHYGQTVFEGMKAYKNDGKVYLFRPLENLKRLNKSNDRLCIPQIDEEKVLKYLYKFVDLERDWIPEEEGCSLYIRPFIIATDAQLGVKVSSQYKLIIIASPSGSYYKNGLSPVSIYVEKDYVRAVRGGMGMAKTGGNYAASMKSQDIAHDRGYSQVLWLDGVERKYIEEVGAMNIFFVLKDKVITPMINGSILEGITRKSVIELLRYEGMEVSEERISIDDIKDYYKNGELLEIFGTGTAAVISPVGKLLYDEYEMIINDGQIGKTSLHVYETLTNLQFGKIEDNFNWRVEI</sequence>
<evidence type="ECO:0000256" key="4">
    <source>
        <dbReference type="ARBA" id="ARBA00005072"/>
    </source>
</evidence>
<dbReference type="NCBIfam" id="NF009897">
    <property type="entry name" value="PRK13357.1"/>
    <property type="match status" value="1"/>
</dbReference>
<reference evidence="20 22" key="3">
    <citation type="submission" date="2017-09" db="EMBL/GenBank/DDBJ databases">
        <title>Bacterial strain isolated from the female urinary microbiota.</title>
        <authorList>
            <person name="Thomas-White K."/>
            <person name="Kumar N."/>
            <person name="Forster S."/>
            <person name="Putonti C."/>
            <person name="Lawley T."/>
            <person name="Wolfe A.J."/>
        </authorList>
    </citation>
    <scope>NUCLEOTIDE SEQUENCE [LARGE SCALE GENOMIC DNA]</scope>
    <source>
        <strain evidence="20 22">UMB0115</strain>
    </source>
</reference>
<keyword evidence="8 17" id="KW-0808">Transferase</keyword>
<protein>
    <recommendedName>
        <fullName evidence="17">Branched-chain-amino-acid aminotransferase</fullName>
        <ecNumber evidence="17">2.6.1.42</ecNumber>
    </recommendedName>
</protein>
<dbReference type="AlphaFoldDB" id="A0A233UYN1"/>
<dbReference type="PANTHER" id="PTHR11825:SF44">
    <property type="entry name" value="BRANCHED-CHAIN-AMINO-ACID AMINOTRANSFERASE"/>
    <property type="match status" value="1"/>
</dbReference>
<proteinExistence type="inferred from homology"/>
<dbReference type="Proteomes" id="UP000235723">
    <property type="component" value="Unassembled WGS sequence"/>
</dbReference>
<evidence type="ECO:0000256" key="11">
    <source>
        <dbReference type="ARBA" id="ARBA00048212"/>
    </source>
</evidence>
<evidence type="ECO:0000256" key="1">
    <source>
        <dbReference type="ARBA" id="ARBA00001933"/>
    </source>
</evidence>
<keyword evidence="9 16" id="KW-0663">Pyridoxal phosphate</keyword>
<dbReference type="UniPathway" id="UPA00049">
    <property type="reaction ID" value="UER00062"/>
</dbReference>
<evidence type="ECO:0000256" key="8">
    <source>
        <dbReference type="ARBA" id="ARBA00022679"/>
    </source>
</evidence>
<dbReference type="SUPFAM" id="SSF56752">
    <property type="entry name" value="D-aminoacid aminotransferase-like PLP-dependent enzymes"/>
    <property type="match status" value="1"/>
</dbReference>
<evidence type="ECO:0000256" key="5">
    <source>
        <dbReference type="ARBA" id="ARBA00009320"/>
    </source>
</evidence>
<evidence type="ECO:0000256" key="12">
    <source>
        <dbReference type="ARBA" id="ARBA00048798"/>
    </source>
</evidence>
<comment type="catalytic activity">
    <reaction evidence="13 17">
        <text>L-leucine + 2-oxoglutarate = 4-methyl-2-oxopentanoate + L-glutamate</text>
        <dbReference type="Rhea" id="RHEA:18321"/>
        <dbReference type="ChEBI" id="CHEBI:16810"/>
        <dbReference type="ChEBI" id="CHEBI:17865"/>
        <dbReference type="ChEBI" id="CHEBI:29985"/>
        <dbReference type="ChEBI" id="CHEBI:57427"/>
        <dbReference type="EC" id="2.6.1.42"/>
    </reaction>
</comment>
<evidence type="ECO:0000256" key="13">
    <source>
        <dbReference type="ARBA" id="ARBA00049229"/>
    </source>
</evidence>
<evidence type="ECO:0000256" key="15">
    <source>
        <dbReference type="RuleBase" id="RU004106"/>
    </source>
</evidence>
<dbReference type="EMBL" id="NDYE01000016">
    <property type="protein sequence ID" value="OXZ31489.1"/>
    <property type="molecule type" value="Genomic_DNA"/>
</dbReference>
<dbReference type="EC" id="2.6.1.42" evidence="17"/>
<comment type="caution">
    <text evidence="20">The sequence shown here is derived from an EMBL/GenBank/DDBJ whole genome shotgun (WGS) entry which is preliminary data.</text>
</comment>
<comment type="catalytic activity">
    <reaction evidence="11 17">
        <text>L-valine + 2-oxoglutarate = 3-methyl-2-oxobutanoate + L-glutamate</text>
        <dbReference type="Rhea" id="RHEA:24813"/>
        <dbReference type="ChEBI" id="CHEBI:11851"/>
        <dbReference type="ChEBI" id="CHEBI:16810"/>
        <dbReference type="ChEBI" id="CHEBI:29985"/>
        <dbReference type="ChEBI" id="CHEBI:57762"/>
        <dbReference type="EC" id="2.6.1.42"/>
    </reaction>
</comment>
<dbReference type="Proteomes" id="UP000215546">
    <property type="component" value="Unassembled WGS sequence"/>
</dbReference>
<comment type="pathway">
    <text evidence="3 18">Amino-acid biosynthesis; L-valine biosynthesis; L-valine from pyruvate: step 4/4.</text>
</comment>
<dbReference type="PROSITE" id="PS00770">
    <property type="entry name" value="AA_TRANSFER_CLASS_4"/>
    <property type="match status" value="1"/>
</dbReference>
<dbReference type="GO" id="GO:0009097">
    <property type="term" value="P:isoleucine biosynthetic process"/>
    <property type="evidence" value="ECO:0007669"/>
    <property type="project" value="UniProtKB-UniPathway"/>
</dbReference>
<feature type="modified residue" description="N6-(pyridoxal phosphate)lysine" evidence="14">
    <location>
        <position position="194"/>
    </location>
</feature>
<keyword evidence="10 17" id="KW-0100">Branched-chain amino acid biosynthesis</keyword>
<dbReference type="Pfam" id="PF01063">
    <property type="entry name" value="Aminotran_4"/>
    <property type="match status" value="1"/>
</dbReference>
<keyword evidence="7 17" id="KW-0028">Amino-acid biosynthesis</keyword>